<comment type="caution">
    <text evidence="2">The sequence shown here is derived from an EMBL/GenBank/DDBJ whole genome shotgun (WGS) entry which is preliminary data.</text>
</comment>
<proteinExistence type="predicted"/>
<gene>
    <name evidence="2" type="ORF">E8E13_003208</name>
</gene>
<dbReference type="EMBL" id="SWKU01000003">
    <property type="protein sequence ID" value="KAF3008441.1"/>
    <property type="molecule type" value="Genomic_DNA"/>
</dbReference>
<dbReference type="AlphaFoldDB" id="A0A9P4WEB4"/>
<reference evidence="2" key="1">
    <citation type="submission" date="2019-04" db="EMBL/GenBank/DDBJ databases">
        <title>Sequencing of skin fungus with MAO and IRED activity.</title>
        <authorList>
            <person name="Marsaioli A.J."/>
            <person name="Bonatto J.M.C."/>
            <person name="Reis Junior O."/>
        </authorList>
    </citation>
    <scope>NUCLEOTIDE SEQUENCE</scope>
    <source>
        <strain evidence="2">30M1</strain>
    </source>
</reference>
<accession>A0A9P4WEB4</accession>
<name>A0A9P4WEB4_CURKU</name>
<dbReference type="Proteomes" id="UP000801428">
    <property type="component" value="Unassembled WGS sequence"/>
</dbReference>
<feature type="compositionally biased region" description="Polar residues" evidence="1">
    <location>
        <begin position="33"/>
        <end position="43"/>
    </location>
</feature>
<evidence type="ECO:0000313" key="2">
    <source>
        <dbReference type="EMBL" id="KAF3008441.1"/>
    </source>
</evidence>
<evidence type="ECO:0000313" key="3">
    <source>
        <dbReference type="Proteomes" id="UP000801428"/>
    </source>
</evidence>
<sequence length="104" mass="11478">MFSTQSLNSTGDIQTPQHDYDLLNREQPFASDSPGTATSQPGSKEQIEIRPTASEVQMQPKGARISEKARKILEAKFKKEAYLNVTEVASLPKQTGVSIERILS</sequence>
<keyword evidence="3" id="KW-1185">Reference proteome</keyword>
<protein>
    <submittedName>
        <fullName evidence="2">Uncharacterized protein</fullName>
    </submittedName>
</protein>
<feature type="compositionally biased region" description="Polar residues" evidence="1">
    <location>
        <begin position="1"/>
        <end position="17"/>
    </location>
</feature>
<organism evidence="2 3">
    <name type="scientific">Curvularia kusanoi</name>
    <name type="common">Cochliobolus kusanoi</name>
    <dbReference type="NCBI Taxonomy" id="90978"/>
    <lineage>
        <taxon>Eukaryota</taxon>
        <taxon>Fungi</taxon>
        <taxon>Dikarya</taxon>
        <taxon>Ascomycota</taxon>
        <taxon>Pezizomycotina</taxon>
        <taxon>Dothideomycetes</taxon>
        <taxon>Pleosporomycetidae</taxon>
        <taxon>Pleosporales</taxon>
        <taxon>Pleosporineae</taxon>
        <taxon>Pleosporaceae</taxon>
        <taxon>Curvularia</taxon>
    </lineage>
</organism>
<feature type="region of interest" description="Disordered" evidence="1">
    <location>
        <begin position="1"/>
        <end position="63"/>
    </location>
</feature>
<evidence type="ECO:0000256" key="1">
    <source>
        <dbReference type="SAM" id="MobiDB-lite"/>
    </source>
</evidence>